<proteinExistence type="predicted"/>
<dbReference type="OrthoDB" id="10446401at2759"/>
<organism evidence="1 2">
    <name type="scientific">Cetraspora pellucida</name>
    <dbReference type="NCBI Taxonomy" id="1433469"/>
    <lineage>
        <taxon>Eukaryota</taxon>
        <taxon>Fungi</taxon>
        <taxon>Fungi incertae sedis</taxon>
        <taxon>Mucoromycota</taxon>
        <taxon>Glomeromycotina</taxon>
        <taxon>Glomeromycetes</taxon>
        <taxon>Diversisporales</taxon>
        <taxon>Gigasporaceae</taxon>
        <taxon>Cetraspora</taxon>
    </lineage>
</organism>
<dbReference type="Proteomes" id="UP000789759">
    <property type="component" value="Unassembled WGS sequence"/>
</dbReference>
<reference evidence="1" key="1">
    <citation type="submission" date="2021-06" db="EMBL/GenBank/DDBJ databases">
        <authorList>
            <person name="Kallberg Y."/>
            <person name="Tangrot J."/>
            <person name="Rosling A."/>
        </authorList>
    </citation>
    <scope>NUCLEOTIDE SEQUENCE</scope>
    <source>
        <strain evidence="1">FL966</strain>
    </source>
</reference>
<comment type="caution">
    <text evidence="1">The sequence shown here is derived from an EMBL/GenBank/DDBJ whole genome shotgun (WGS) entry which is preliminary data.</text>
</comment>
<keyword evidence="2" id="KW-1185">Reference proteome</keyword>
<dbReference type="AlphaFoldDB" id="A0A9N9JU59"/>
<sequence length="149" mass="17296">MIEGVSRLEKASNPKTPNYENIRFSYISPEQIPSVKSFSSERSTVIIFEDKYHHVPIIIHENIFLLVTYNGGSSYQDVSKIASRYIDNVKGAFIVINSYLYKGEFVVFDLSRLENDMLTIRLRFDTPLNLQKEIEVRQKRKEKSASLNK</sequence>
<evidence type="ECO:0000313" key="1">
    <source>
        <dbReference type="EMBL" id="CAG8793642.1"/>
    </source>
</evidence>
<gene>
    <name evidence="1" type="ORF">CPELLU_LOCUS17186</name>
</gene>
<name>A0A9N9JU59_9GLOM</name>
<dbReference type="EMBL" id="CAJVQA010028063">
    <property type="protein sequence ID" value="CAG8793642.1"/>
    <property type="molecule type" value="Genomic_DNA"/>
</dbReference>
<protein>
    <submittedName>
        <fullName evidence="1">4089_t:CDS:1</fullName>
    </submittedName>
</protein>
<evidence type="ECO:0000313" key="2">
    <source>
        <dbReference type="Proteomes" id="UP000789759"/>
    </source>
</evidence>
<accession>A0A9N9JU59</accession>